<comment type="caution">
    <text evidence="1">The sequence shown here is derived from an EMBL/GenBank/DDBJ whole genome shotgun (WGS) entry which is preliminary data.</text>
</comment>
<dbReference type="AlphaFoldDB" id="A0A5N5CZM8"/>
<evidence type="ECO:0000313" key="2">
    <source>
        <dbReference type="Proteomes" id="UP000325902"/>
    </source>
</evidence>
<evidence type="ECO:0000313" key="1">
    <source>
        <dbReference type="EMBL" id="KAB2570787.1"/>
    </source>
</evidence>
<keyword evidence="2" id="KW-1185">Reference proteome</keyword>
<name>A0A5N5CZM8_9PEZI</name>
<reference evidence="1 2" key="1">
    <citation type="journal article" date="2019" name="Sci. Rep.">
        <title>A multi-omics analysis of the grapevine pathogen Lasiodiplodia theobromae reveals that temperature affects the expression of virulence- and pathogenicity-related genes.</title>
        <authorList>
            <person name="Felix C."/>
            <person name="Meneses R."/>
            <person name="Goncalves M.F.M."/>
            <person name="Tilleman L."/>
            <person name="Duarte A.S."/>
            <person name="Jorrin-Novo J.V."/>
            <person name="Van de Peer Y."/>
            <person name="Deforce D."/>
            <person name="Van Nieuwerburgh F."/>
            <person name="Esteves A.C."/>
            <person name="Alves A."/>
        </authorList>
    </citation>
    <scope>NUCLEOTIDE SEQUENCE [LARGE SCALE GENOMIC DNA]</scope>
    <source>
        <strain evidence="1 2">LA-SOL3</strain>
    </source>
</reference>
<organism evidence="1 2">
    <name type="scientific">Lasiodiplodia theobromae</name>
    <dbReference type="NCBI Taxonomy" id="45133"/>
    <lineage>
        <taxon>Eukaryota</taxon>
        <taxon>Fungi</taxon>
        <taxon>Dikarya</taxon>
        <taxon>Ascomycota</taxon>
        <taxon>Pezizomycotina</taxon>
        <taxon>Dothideomycetes</taxon>
        <taxon>Dothideomycetes incertae sedis</taxon>
        <taxon>Botryosphaeriales</taxon>
        <taxon>Botryosphaeriaceae</taxon>
        <taxon>Lasiodiplodia</taxon>
    </lineage>
</organism>
<dbReference type="OrthoDB" id="10649942at2759"/>
<protein>
    <submittedName>
        <fullName evidence="1">Uncharacterized protein</fullName>
    </submittedName>
</protein>
<accession>A0A5N5CZM8</accession>
<dbReference type="EMBL" id="VCHE01000123">
    <property type="protein sequence ID" value="KAB2570787.1"/>
    <property type="molecule type" value="Genomic_DNA"/>
</dbReference>
<proteinExistence type="predicted"/>
<dbReference type="Proteomes" id="UP000325902">
    <property type="component" value="Unassembled WGS sequence"/>
</dbReference>
<gene>
    <name evidence="1" type="ORF">DBV05_g10550</name>
</gene>
<sequence>MRLPLSHHLAFVSRVNNAICMQLSALKSHNPAYAALEQDIVFRDNFPSVHEPGIGATMRLDACCYLVQEPVIPVALAVAEAGNYKQLEDFLCRVFKKDAKVRMLVVFQFQKPEEGMGAMVEQYLRVEKTTESDHGEPTLAESVMVFRNLDGTFPPWNGRGKGQALTLPMPLFRGTNDPKELFPGWEEEISISLCQIYQMLYEEEFKLKFLNVEQGELQSSWEVLEAEPVENQKSKVTSP</sequence>